<dbReference type="Proteomes" id="UP000684084">
    <property type="component" value="Unassembled WGS sequence"/>
</dbReference>
<name>A0A915ZF06_9GLOM</name>
<gene>
    <name evidence="1" type="ORF">CHRIB12_LOCUS13507</name>
</gene>
<reference evidence="1" key="1">
    <citation type="submission" date="2020-05" db="EMBL/GenBank/DDBJ databases">
        <authorList>
            <person name="Rincon C."/>
            <person name="Sanders R I."/>
            <person name="Robbins C."/>
            <person name="Chaturvedi A."/>
        </authorList>
    </citation>
    <scope>NUCLEOTIDE SEQUENCE</scope>
    <source>
        <strain evidence="1">CHB12</strain>
    </source>
</reference>
<protein>
    <submittedName>
        <fullName evidence="1">Uncharacterized protein</fullName>
    </submittedName>
</protein>
<evidence type="ECO:0000313" key="1">
    <source>
        <dbReference type="EMBL" id="CAB5372314.1"/>
    </source>
</evidence>
<sequence length="80" mass="9690">MFGPRAKANDPFVDFVPHSSQMHKWALTRIMKSSNHEIIRYTFFLVRKIIIYHKESYKNKDRYPLYYYLCQIEKSVKASN</sequence>
<comment type="caution">
    <text evidence="1">The sequence shown here is derived from an EMBL/GenBank/DDBJ whole genome shotgun (WGS) entry which is preliminary data.</text>
</comment>
<dbReference type="EMBL" id="CAGKOT010000030">
    <property type="protein sequence ID" value="CAB5372314.1"/>
    <property type="molecule type" value="Genomic_DNA"/>
</dbReference>
<dbReference type="AlphaFoldDB" id="A0A915ZF06"/>
<evidence type="ECO:0000313" key="2">
    <source>
        <dbReference type="Proteomes" id="UP000684084"/>
    </source>
</evidence>
<proteinExistence type="predicted"/>
<organism evidence="1 2">
    <name type="scientific">Rhizophagus irregularis</name>
    <dbReference type="NCBI Taxonomy" id="588596"/>
    <lineage>
        <taxon>Eukaryota</taxon>
        <taxon>Fungi</taxon>
        <taxon>Fungi incertae sedis</taxon>
        <taxon>Mucoromycota</taxon>
        <taxon>Glomeromycotina</taxon>
        <taxon>Glomeromycetes</taxon>
        <taxon>Glomerales</taxon>
        <taxon>Glomeraceae</taxon>
        <taxon>Rhizophagus</taxon>
    </lineage>
</organism>
<dbReference type="OrthoDB" id="10269125at2759"/>
<accession>A0A915ZF06</accession>